<protein>
    <submittedName>
        <fullName evidence="1">Uncharacterized protein</fullName>
    </submittedName>
</protein>
<accession>A0AAP0BW05</accession>
<organism evidence="1 2">
    <name type="scientific">Platanthera zijinensis</name>
    <dbReference type="NCBI Taxonomy" id="2320716"/>
    <lineage>
        <taxon>Eukaryota</taxon>
        <taxon>Viridiplantae</taxon>
        <taxon>Streptophyta</taxon>
        <taxon>Embryophyta</taxon>
        <taxon>Tracheophyta</taxon>
        <taxon>Spermatophyta</taxon>
        <taxon>Magnoliopsida</taxon>
        <taxon>Liliopsida</taxon>
        <taxon>Asparagales</taxon>
        <taxon>Orchidaceae</taxon>
        <taxon>Orchidoideae</taxon>
        <taxon>Orchideae</taxon>
        <taxon>Orchidinae</taxon>
        <taxon>Platanthera</taxon>
    </lineage>
</organism>
<comment type="caution">
    <text evidence="1">The sequence shown here is derived from an EMBL/GenBank/DDBJ whole genome shotgun (WGS) entry which is preliminary data.</text>
</comment>
<dbReference type="AlphaFoldDB" id="A0AAP0BW05"/>
<name>A0AAP0BW05_9ASPA</name>
<evidence type="ECO:0000313" key="2">
    <source>
        <dbReference type="Proteomes" id="UP001418222"/>
    </source>
</evidence>
<sequence>MVIHTHSQQTIPLLLELPRFPICYFGRPDSPIIEQLKLFAEFLPTLVEPSCALPSLMLSFLDLALFGCPPSSEGVAFATTLVASMEAPPLLRCSERLPSSALRDVKIPPGPRLLILDHIQRDPELKKVK</sequence>
<reference evidence="1 2" key="1">
    <citation type="journal article" date="2022" name="Nat. Plants">
        <title>Genomes of leafy and leafless Platanthera orchids illuminate the evolution of mycoheterotrophy.</title>
        <authorList>
            <person name="Li M.H."/>
            <person name="Liu K.W."/>
            <person name="Li Z."/>
            <person name="Lu H.C."/>
            <person name="Ye Q.L."/>
            <person name="Zhang D."/>
            <person name="Wang J.Y."/>
            <person name="Li Y.F."/>
            <person name="Zhong Z.M."/>
            <person name="Liu X."/>
            <person name="Yu X."/>
            <person name="Liu D.K."/>
            <person name="Tu X.D."/>
            <person name="Liu B."/>
            <person name="Hao Y."/>
            <person name="Liao X.Y."/>
            <person name="Jiang Y.T."/>
            <person name="Sun W.H."/>
            <person name="Chen J."/>
            <person name="Chen Y.Q."/>
            <person name="Ai Y."/>
            <person name="Zhai J.W."/>
            <person name="Wu S.S."/>
            <person name="Zhou Z."/>
            <person name="Hsiao Y.Y."/>
            <person name="Wu W.L."/>
            <person name="Chen Y.Y."/>
            <person name="Lin Y.F."/>
            <person name="Hsu J.L."/>
            <person name="Li C.Y."/>
            <person name="Wang Z.W."/>
            <person name="Zhao X."/>
            <person name="Zhong W.Y."/>
            <person name="Ma X.K."/>
            <person name="Ma L."/>
            <person name="Huang J."/>
            <person name="Chen G.Z."/>
            <person name="Huang M.Z."/>
            <person name="Huang L."/>
            <person name="Peng D.H."/>
            <person name="Luo Y.B."/>
            <person name="Zou S.Q."/>
            <person name="Chen S.P."/>
            <person name="Lan S."/>
            <person name="Tsai W.C."/>
            <person name="Van de Peer Y."/>
            <person name="Liu Z.J."/>
        </authorList>
    </citation>
    <scope>NUCLEOTIDE SEQUENCE [LARGE SCALE GENOMIC DNA]</scope>
    <source>
        <strain evidence="1">Lor287</strain>
    </source>
</reference>
<gene>
    <name evidence="1" type="ORF">KSP39_PZI003936</name>
</gene>
<evidence type="ECO:0000313" key="1">
    <source>
        <dbReference type="EMBL" id="KAK8952111.1"/>
    </source>
</evidence>
<keyword evidence="2" id="KW-1185">Reference proteome</keyword>
<dbReference type="Proteomes" id="UP001418222">
    <property type="component" value="Unassembled WGS sequence"/>
</dbReference>
<dbReference type="EMBL" id="JBBWWQ010000003">
    <property type="protein sequence ID" value="KAK8952111.1"/>
    <property type="molecule type" value="Genomic_DNA"/>
</dbReference>
<proteinExistence type="predicted"/>